<keyword evidence="2" id="KW-0808">Transferase</keyword>
<gene>
    <name evidence="2" type="ORF">SAMN05216417_101482</name>
</gene>
<dbReference type="OrthoDB" id="9792690at2"/>
<evidence type="ECO:0000313" key="3">
    <source>
        <dbReference type="Proteomes" id="UP000182649"/>
    </source>
</evidence>
<dbReference type="PANTHER" id="PTHR43591">
    <property type="entry name" value="METHYLTRANSFERASE"/>
    <property type="match status" value="1"/>
</dbReference>
<dbReference type="Proteomes" id="UP000182649">
    <property type="component" value="Unassembled WGS sequence"/>
</dbReference>
<sequence>MPSLAVIQSILREVVTSEHSPRVPEPNLVMDDPQKVAAYVEAGRENGVMAPVYMFHAANICEVIRAGDVVVDLACGPANQLVMVARLNPDAHFIGVDMSSPMLEQAKELISRHGLNNVDLRHGDITDLSVFAGNSVDVVVSTMALHHLPNVVALKRTYSEVARVLKPEGGIYMVDFGHLKSGRSIDYFAHQYADRQPELFTLDYLNSLHAAFYLEDIRQAAHSLFKQARLYSTFLMPFMVALKSPARRGPDMALAIKFAAMKRSLPSWHQKDLADLKTFFRMGGLSCALLG</sequence>
<dbReference type="InterPro" id="IPR025714">
    <property type="entry name" value="Methyltranfer_dom"/>
</dbReference>
<dbReference type="CDD" id="cd02440">
    <property type="entry name" value="AdoMet_MTases"/>
    <property type="match status" value="1"/>
</dbReference>
<dbReference type="SUPFAM" id="SSF53335">
    <property type="entry name" value="S-adenosyl-L-methionine-dependent methyltransferases"/>
    <property type="match status" value="1"/>
</dbReference>
<reference evidence="2 3" key="1">
    <citation type="submission" date="2016-10" db="EMBL/GenBank/DDBJ databases">
        <authorList>
            <person name="de Groot N.N."/>
        </authorList>
    </citation>
    <scope>NUCLEOTIDE SEQUENCE [LARGE SCALE GENOMIC DNA]</scope>
    <source>
        <strain evidence="2 3">Nl14</strain>
    </source>
</reference>
<dbReference type="Pfam" id="PF13847">
    <property type="entry name" value="Methyltransf_31"/>
    <property type="match status" value="1"/>
</dbReference>
<name>A0A1I7FHB1_9PROT</name>
<evidence type="ECO:0000259" key="1">
    <source>
        <dbReference type="Pfam" id="PF13847"/>
    </source>
</evidence>
<dbReference type="AlphaFoldDB" id="A0A1I7FHB1"/>
<dbReference type="InterPro" id="IPR029063">
    <property type="entry name" value="SAM-dependent_MTases_sf"/>
</dbReference>
<dbReference type="EMBL" id="FPBZ01000001">
    <property type="protein sequence ID" value="SFU35567.1"/>
    <property type="molecule type" value="Genomic_DNA"/>
</dbReference>
<evidence type="ECO:0000313" key="2">
    <source>
        <dbReference type="EMBL" id="SFU35567.1"/>
    </source>
</evidence>
<dbReference type="PANTHER" id="PTHR43591:SF109">
    <property type="entry name" value="METHYLTRANSFERASE TYPE 11 DOMAIN-CONTAINING PROTEIN"/>
    <property type="match status" value="1"/>
</dbReference>
<dbReference type="Gene3D" id="3.40.50.150">
    <property type="entry name" value="Vaccinia Virus protein VP39"/>
    <property type="match status" value="1"/>
</dbReference>
<proteinExistence type="predicted"/>
<feature type="domain" description="Methyltransferase" evidence="1">
    <location>
        <begin position="66"/>
        <end position="178"/>
    </location>
</feature>
<accession>A0A1I7FHB1</accession>
<protein>
    <submittedName>
        <fullName evidence="2">Methyltransferase domain-containing protein</fullName>
    </submittedName>
</protein>
<keyword evidence="2" id="KW-0489">Methyltransferase</keyword>
<organism evidence="2 3">
    <name type="scientific">Nitrosospira multiformis</name>
    <dbReference type="NCBI Taxonomy" id="1231"/>
    <lineage>
        <taxon>Bacteria</taxon>
        <taxon>Pseudomonadati</taxon>
        <taxon>Pseudomonadota</taxon>
        <taxon>Betaproteobacteria</taxon>
        <taxon>Nitrosomonadales</taxon>
        <taxon>Nitrosomonadaceae</taxon>
        <taxon>Nitrosospira</taxon>
    </lineage>
</organism>
<dbReference type="GO" id="GO:0032259">
    <property type="term" value="P:methylation"/>
    <property type="evidence" value="ECO:0007669"/>
    <property type="project" value="UniProtKB-KW"/>
</dbReference>
<dbReference type="GO" id="GO:0008168">
    <property type="term" value="F:methyltransferase activity"/>
    <property type="evidence" value="ECO:0007669"/>
    <property type="project" value="UniProtKB-KW"/>
</dbReference>